<feature type="region of interest" description="Disordered" evidence="1">
    <location>
        <begin position="1"/>
        <end position="39"/>
    </location>
</feature>
<feature type="non-terminal residue" evidence="3">
    <location>
        <position position="1"/>
    </location>
</feature>
<organism evidence="2 3">
    <name type="scientific">Ceratotherium simum simum</name>
    <name type="common">Southern white rhinoceros</name>
    <dbReference type="NCBI Taxonomy" id="73337"/>
    <lineage>
        <taxon>Eukaryota</taxon>
        <taxon>Metazoa</taxon>
        <taxon>Chordata</taxon>
        <taxon>Craniata</taxon>
        <taxon>Vertebrata</taxon>
        <taxon>Euteleostomi</taxon>
        <taxon>Mammalia</taxon>
        <taxon>Eutheria</taxon>
        <taxon>Laurasiatheria</taxon>
        <taxon>Perissodactyla</taxon>
        <taxon>Rhinocerotidae</taxon>
        <taxon>Ceratotherium</taxon>
    </lineage>
</organism>
<proteinExistence type="predicted"/>
<accession>A0ABM1C742</accession>
<protein>
    <submittedName>
        <fullName evidence="3">Nuclear pore membrane glycoprotein 210</fullName>
    </submittedName>
</protein>
<dbReference type="PANTHER" id="PTHR23019">
    <property type="entry name" value="NUCLEAR PORE MEMBRANE GLYCOPROTEIN GP210-RELATED"/>
    <property type="match status" value="1"/>
</dbReference>
<keyword evidence="2" id="KW-1185">Reference proteome</keyword>
<gene>
    <name evidence="3" type="primary">LOC106800296</name>
</gene>
<sequence>NVLLHLGPQAVPEASPAPPAAQRWLEKQGEGAASGRGWERGQSGPLVCAGGYLCSVVTHRLTDKQLRHLSTKTTALVVTASIPGSAFSGEQVGAEVPFSPGLYADQAGILLSNQHTSSEVKVFGAVEILENLEVKSGSPAVLAFVKEKSLGLPSFLTYTVSVSDPAAGSQGPLSTALTFSSPMTNQALTIPVTVAFVMDRRGPRP</sequence>
<evidence type="ECO:0000313" key="2">
    <source>
        <dbReference type="Proteomes" id="UP000694910"/>
    </source>
</evidence>
<dbReference type="PANTHER" id="PTHR23019:SF2">
    <property type="entry name" value="NUCLEAR PORE MEMBRANE GLYCOPROTEIN 210"/>
    <property type="match status" value="1"/>
</dbReference>
<dbReference type="InterPro" id="IPR045197">
    <property type="entry name" value="NUP210-like"/>
</dbReference>
<evidence type="ECO:0000313" key="3">
    <source>
        <dbReference type="RefSeq" id="XP_014635373.1"/>
    </source>
</evidence>
<name>A0ABM1C742_CERSS</name>
<dbReference type="Proteomes" id="UP000694910">
    <property type="component" value="Unplaced"/>
</dbReference>
<evidence type="ECO:0000256" key="1">
    <source>
        <dbReference type="SAM" id="MobiDB-lite"/>
    </source>
</evidence>
<dbReference type="GeneID" id="106800296"/>
<reference evidence="3" key="1">
    <citation type="submission" date="2025-08" db="UniProtKB">
        <authorList>
            <consortium name="RefSeq"/>
        </authorList>
    </citation>
    <scope>IDENTIFICATION</scope>
</reference>
<feature type="non-terminal residue" evidence="3">
    <location>
        <position position="205"/>
    </location>
</feature>
<dbReference type="RefSeq" id="XP_014635373.1">
    <property type="nucleotide sequence ID" value="XM_014779887.1"/>
</dbReference>